<feature type="transmembrane region" description="Helical" evidence="6">
    <location>
        <begin position="441"/>
        <end position="459"/>
    </location>
</feature>
<sequence>MSSTHDTSSTHHTDPDSDRAPRSGADDQADRLSQRARWRAFWVCIAAGALTILDLSGVNVALPSIQKGLEASSTQLQLVVAGYALAFGLALVPSGRIGDMRSRRRLFLIGLAGFALASAACALAQSDVWLTVTRLIQGAAGGVLMPQVLGLIQQLFDQKDRPKAFGLFGAMVGVGTALGPTLCGLLIALGGETEGWRLLFWLNVPCGAAALIFALRLLPKKQDPSPDTQLDLIGLGLLAGAVFCAMLPFLLTSGQGDAATRWLWLIGAAAFGIAFWRWERHYAATGRSPVVHLDLFERGSYRNGVAIAALYFAGMPATFLVTTLYLQEGLGAAPLLAALATVPFALSSAIAAWYGGRLVERFGRSLVVVGIGIVALAVAGLAAAATLTPPGVSEWPMAAAMLVGGVGGGFVISPNQTLTLSEVPRDEASVAGSIQQLGQRLGTAVGLAAISAVFFSRVQSGQHASVSQYHAGVLAGYAISFGLVLTTLAMGFVDLHQRAKA</sequence>
<dbReference type="PANTHER" id="PTHR42718">
    <property type="entry name" value="MAJOR FACILITATOR SUPERFAMILY MULTIDRUG TRANSPORTER MFSC"/>
    <property type="match status" value="1"/>
</dbReference>
<dbReference type="Gene3D" id="1.20.1250.20">
    <property type="entry name" value="MFS general substrate transporter like domains"/>
    <property type="match status" value="2"/>
</dbReference>
<keyword evidence="3 6" id="KW-1133">Transmembrane helix</keyword>
<feature type="transmembrane region" description="Helical" evidence="6">
    <location>
        <begin position="471"/>
        <end position="493"/>
    </location>
</feature>
<dbReference type="RefSeq" id="WP_390226811.1">
    <property type="nucleotide sequence ID" value="NZ_JBHSCN010000002.1"/>
</dbReference>
<feature type="domain" description="Major facilitator superfamily (MFS) profile" evidence="7">
    <location>
        <begin position="40"/>
        <end position="498"/>
    </location>
</feature>
<protein>
    <submittedName>
        <fullName evidence="8">MFS transporter</fullName>
    </submittedName>
</protein>
<evidence type="ECO:0000313" key="8">
    <source>
        <dbReference type="EMBL" id="MFC4242033.1"/>
    </source>
</evidence>
<feature type="compositionally biased region" description="Basic and acidic residues" evidence="5">
    <location>
        <begin position="8"/>
        <end position="29"/>
    </location>
</feature>
<dbReference type="EMBL" id="JBHSCN010000002">
    <property type="protein sequence ID" value="MFC4242033.1"/>
    <property type="molecule type" value="Genomic_DNA"/>
</dbReference>
<dbReference type="InterPro" id="IPR005829">
    <property type="entry name" value="Sugar_transporter_CS"/>
</dbReference>
<dbReference type="InterPro" id="IPR036259">
    <property type="entry name" value="MFS_trans_sf"/>
</dbReference>
<evidence type="ECO:0000313" key="9">
    <source>
        <dbReference type="Proteomes" id="UP001595900"/>
    </source>
</evidence>
<dbReference type="SUPFAM" id="SSF103473">
    <property type="entry name" value="MFS general substrate transporter"/>
    <property type="match status" value="2"/>
</dbReference>
<evidence type="ECO:0000256" key="6">
    <source>
        <dbReference type="SAM" id="Phobius"/>
    </source>
</evidence>
<evidence type="ECO:0000256" key="2">
    <source>
        <dbReference type="ARBA" id="ARBA00022692"/>
    </source>
</evidence>
<reference evidence="9" key="1">
    <citation type="journal article" date="2019" name="Int. J. Syst. Evol. Microbiol.">
        <title>The Global Catalogue of Microorganisms (GCM) 10K type strain sequencing project: providing services to taxonomists for standard genome sequencing and annotation.</title>
        <authorList>
            <consortium name="The Broad Institute Genomics Platform"/>
            <consortium name="The Broad Institute Genome Sequencing Center for Infectious Disease"/>
            <person name="Wu L."/>
            <person name="Ma J."/>
        </authorList>
    </citation>
    <scope>NUCLEOTIDE SEQUENCE [LARGE SCALE GENOMIC DNA]</scope>
    <source>
        <strain evidence="9">CGMCC 1.10363</strain>
    </source>
</reference>
<dbReference type="PROSITE" id="PS00217">
    <property type="entry name" value="SUGAR_TRANSPORT_2"/>
    <property type="match status" value="1"/>
</dbReference>
<feature type="transmembrane region" description="Helical" evidence="6">
    <location>
        <begin position="132"/>
        <end position="152"/>
    </location>
</feature>
<comment type="caution">
    <text evidence="8">The sequence shown here is derived from an EMBL/GenBank/DDBJ whole genome shotgun (WGS) entry which is preliminary data.</text>
</comment>
<keyword evidence="2 6" id="KW-0812">Transmembrane</keyword>
<evidence type="ECO:0000256" key="1">
    <source>
        <dbReference type="ARBA" id="ARBA00004651"/>
    </source>
</evidence>
<evidence type="ECO:0000259" key="7">
    <source>
        <dbReference type="PROSITE" id="PS50850"/>
    </source>
</evidence>
<dbReference type="Proteomes" id="UP001595900">
    <property type="component" value="Unassembled WGS sequence"/>
</dbReference>
<feature type="transmembrane region" description="Helical" evidence="6">
    <location>
        <begin position="366"/>
        <end position="385"/>
    </location>
</feature>
<gene>
    <name evidence="8" type="ORF">ACFOYW_01500</name>
</gene>
<feature type="region of interest" description="Disordered" evidence="5">
    <location>
        <begin position="1"/>
        <end position="29"/>
    </location>
</feature>
<feature type="transmembrane region" description="Helical" evidence="6">
    <location>
        <begin position="332"/>
        <end position="354"/>
    </location>
</feature>
<keyword evidence="9" id="KW-1185">Reference proteome</keyword>
<dbReference type="PANTHER" id="PTHR42718:SF39">
    <property type="entry name" value="ACTINORHODIN TRANSPORTER-RELATED"/>
    <property type="match status" value="1"/>
</dbReference>
<evidence type="ECO:0000256" key="5">
    <source>
        <dbReference type="SAM" id="MobiDB-lite"/>
    </source>
</evidence>
<feature type="transmembrane region" description="Helical" evidence="6">
    <location>
        <begin position="106"/>
        <end position="126"/>
    </location>
</feature>
<feature type="transmembrane region" description="Helical" evidence="6">
    <location>
        <begin position="230"/>
        <end position="250"/>
    </location>
</feature>
<feature type="transmembrane region" description="Helical" evidence="6">
    <location>
        <begin position="74"/>
        <end position="94"/>
    </location>
</feature>
<evidence type="ECO:0000256" key="3">
    <source>
        <dbReference type="ARBA" id="ARBA00022989"/>
    </source>
</evidence>
<accession>A0ABV8Q3X2</accession>
<dbReference type="PROSITE" id="PS50850">
    <property type="entry name" value="MFS"/>
    <property type="match status" value="1"/>
</dbReference>
<name>A0ABV8Q3X2_9MICO</name>
<feature type="transmembrane region" description="Helical" evidence="6">
    <location>
        <begin position="397"/>
        <end position="420"/>
    </location>
</feature>
<dbReference type="InterPro" id="IPR020846">
    <property type="entry name" value="MFS_dom"/>
</dbReference>
<feature type="transmembrane region" description="Helical" evidence="6">
    <location>
        <begin position="164"/>
        <end position="187"/>
    </location>
</feature>
<dbReference type="CDD" id="cd17321">
    <property type="entry name" value="MFS_MMR_MDR_like"/>
    <property type="match status" value="1"/>
</dbReference>
<dbReference type="PRINTS" id="PR01036">
    <property type="entry name" value="TCRTETB"/>
</dbReference>
<dbReference type="Pfam" id="PF07690">
    <property type="entry name" value="MFS_1"/>
    <property type="match status" value="2"/>
</dbReference>
<feature type="transmembrane region" description="Helical" evidence="6">
    <location>
        <begin position="40"/>
        <end position="62"/>
    </location>
</feature>
<comment type="subcellular location">
    <subcellularLocation>
        <location evidence="1">Cell membrane</location>
        <topology evidence="1">Multi-pass membrane protein</topology>
    </subcellularLocation>
</comment>
<feature type="transmembrane region" description="Helical" evidence="6">
    <location>
        <begin position="305"/>
        <end position="326"/>
    </location>
</feature>
<keyword evidence="4 6" id="KW-0472">Membrane</keyword>
<feature type="transmembrane region" description="Helical" evidence="6">
    <location>
        <begin position="262"/>
        <end position="278"/>
    </location>
</feature>
<proteinExistence type="predicted"/>
<feature type="transmembrane region" description="Helical" evidence="6">
    <location>
        <begin position="199"/>
        <end position="218"/>
    </location>
</feature>
<evidence type="ECO:0000256" key="4">
    <source>
        <dbReference type="ARBA" id="ARBA00023136"/>
    </source>
</evidence>
<dbReference type="InterPro" id="IPR011701">
    <property type="entry name" value="MFS"/>
</dbReference>
<organism evidence="8 9">
    <name type="scientific">Gryllotalpicola reticulitermitis</name>
    <dbReference type="NCBI Taxonomy" id="1184153"/>
    <lineage>
        <taxon>Bacteria</taxon>
        <taxon>Bacillati</taxon>
        <taxon>Actinomycetota</taxon>
        <taxon>Actinomycetes</taxon>
        <taxon>Micrococcales</taxon>
        <taxon>Microbacteriaceae</taxon>
        <taxon>Gryllotalpicola</taxon>
    </lineage>
</organism>